<reference evidence="2" key="1">
    <citation type="journal article" date="2023" name="Hortic. Res.">
        <title>A chromosome-level phased genome enabling allele-level studies in sweet orange: a case study on citrus Huanglongbing tolerance.</title>
        <authorList>
            <person name="Wu B."/>
            <person name="Yu Q."/>
            <person name="Deng Z."/>
            <person name="Duan Y."/>
            <person name="Luo F."/>
            <person name="Gmitter F. Jr."/>
        </authorList>
    </citation>
    <scope>NUCLEOTIDE SEQUENCE [LARGE SCALE GENOMIC DNA]</scope>
    <source>
        <strain evidence="2">cv. Valencia</strain>
    </source>
</reference>
<accession>A0ACB8M469</accession>
<dbReference type="EMBL" id="CM039172">
    <property type="protein sequence ID" value="KAH9780584.1"/>
    <property type="molecule type" value="Genomic_DNA"/>
</dbReference>
<keyword evidence="1" id="KW-0255">Endonuclease</keyword>
<organism evidence="1 2">
    <name type="scientific">Citrus sinensis</name>
    <name type="common">Sweet orange</name>
    <name type="synonym">Citrus aurantium var. sinensis</name>
    <dbReference type="NCBI Taxonomy" id="2711"/>
    <lineage>
        <taxon>Eukaryota</taxon>
        <taxon>Viridiplantae</taxon>
        <taxon>Streptophyta</taxon>
        <taxon>Embryophyta</taxon>
        <taxon>Tracheophyta</taxon>
        <taxon>Spermatophyta</taxon>
        <taxon>Magnoliopsida</taxon>
        <taxon>eudicotyledons</taxon>
        <taxon>Gunneridae</taxon>
        <taxon>Pentapetalae</taxon>
        <taxon>rosids</taxon>
        <taxon>malvids</taxon>
        <taxon>Sapindales</taxon>
        <taxon>Rutaceae</taxon>
        <taxon>Aurantioideae</taxon>
        <taxon>Citrus</taxon>
    </lineage>
</organism>
<sequence>MVLRDNGEIVTEDETEENEILPLEDVEDEEYIAPGELTLVARRALSVQMKEDEAAQQENMFHTRCYVQDKVCSMIIDGGSCTNVAKTIMVEKLGLPTLKHPRPYKLQWLNDSGEAGHLLYGRPWQFDRRVKHDDFTNKFSFVFNQRNITLVPLTPKQEYEDVFPKETPHGLPPIRGIEHRIDFVPGAAIPNRPAYRSNPEETKELQRQVKELMEKGYVRESMSPCAVPVFLVPKKDETWRMCVDCRAINNITVSKNINDQVVHLKYVLDVLRKEKLFANLKKCTFCTDKLVFLGFVVSAQSIQVDEEKPHHLLKQEKKFRIIKQKLTNAPLLSLPNFNKTFEIECDALGIGIGAVLMEEGRPIAYFSEKLSGAALNYPTYDKELYALVRALETWQHYLWPKEFVIHTDHESLKHLKGQHKLNKRHARWVEFIETFPYVIRYKQGKENIVANALSCREIVRLHEVVNRTLSTLLRAIIKKNIKTWEDCLPLIEFAYNRSVHSATKYSPFEIVYGFNPLTPLDLTSLPLSKHVNLDSKKKAEIVKQIHEKAKFNIERRTEQYAKQANKGRHKLVFEPGDWVWLHMRKERFSERRKSKLLPRGDGPFQVLECINDNAYKLDLPGEYNVSATFNVSDLSPFDVGDDLKTNPLQEEGNDEIKDKTITSTWDEAYSDPIQVPVGPVTRARAKKFKEALNGLI</sequence>
<keyword evidence="1" id="KW-0540">Nuclease</keyword>
<evidence type="ECO:0000313" key="2">
    <source>
        <dbReference type="Proteomes" id="UP000829398"/>
    </source>
</evidence>
<keyword evidence="1" id="KW-0378">Hydrolase</keyword>
<gene>
    <name evidence="1" type="ORF">KPL71_008134</name>
</gene>
<dbReference type="Proteomes" id="UP000829398">
    <property type="component" value="Chromosome 3"/>
</dbReference>
<evidence type="ECO:0000313" key="1">
    <source>
        <dbReference type="EMBL" id="KAH9780584.1"/>
    </source>
</evidence>
<name>A0ACB8M469_CITSI</name>
<protein>
    <submittedName>
        <fullName evidence="1">Endonuclease</fullName>
    </submittedName>
</protein>
<proteinExistence type="predicted"/>
<keyword evidence="2" id="KW-1185">Reference proteome</keyword>
<comment type="caution">
    <text evidence="1">The sequence shown here is derived from an EMBL/GenBank/DDBJ whole genome shotgun (WGS) entry which is preliminary data.</text>
</comment>